<accession>A0ABD0QHM4</accession>
<keyword evidence="2" id="KW-1185">Reference proteome</keyword>
<name>A0ABD0QHM4_CIRMR</name>
<proteinExistence type="predicted"/>
<gene>
    <name evidence="1" type="ORF">M9458_017407</name>
</gene>
<organism evidence="1 2">
    <name type="scientific">Cirrhinus mrigala</name>
    <name type="common">Mrigala</name>
    <dbReference type="NCBI Taxonomy" id="683832"/>
    <lineage>
        <taxon>Eukaryota</taxon>
        <taxon>Metazoa</taxon>
        <taxon>Chordata</taxon>
        <taxon>Craniata</taxon>
        <taxon>Vertebrata</taxon>
        <taxon>Euteleostomi</taxon>
        <taxon>Actinopterygii</taxon>
        <taxon>Neopterygii</taxon>
        <taxon>Teleostei</taxon>
        <taxon>Ostariophysi</taxon>
        <taxon>Cypriniformes</taxon>
        <taxon>Cyprinidae</taxon>
        <taxon>Labeoninae</taxon>
        <taxon>Labeonini</taxon>
        <taxon>Cirrhinus</taxon>
    </lineage>
</organism>
<feature type="non-terminal residue" evidence="1">
    <location>
        <position position="1"/>
    </location>
</feature>
<sequence length="51" mass="5519">NLSSCDLIISHRLTISEQGQVNVTGIKTSGQTANLKPLRVCKRLLHESDSG</sequence>
<comment type="caution">
    <text evidence="1">The sequence shown here is derived from an EMBL/GenBank/DDBJ whole genome shotgun (WGS) entry which is preliminary data.</text>
</comment>
<dbReference type="EMBL" id="JAMKFB020000008">
    <property type="protein sequence ID" value="KAL0185737.1"/>
    <property type="molecule type" value="Genomic_DNA"/>
</dbReference>
<dbReference type="AlphaFoldDB" id="A0ABD0QHM4"/>
<reference evidence="1 2" key="1">
    <citation type="submission" date="2024-05" db="EMBL/GenBank/DDBJ databases">
        <title>Genome sequencing and assembly of Indian major carp, Cirrhinus mrigala (Hamilton, 1822).</title>
        <authorList>
            <person name="Mohindra V."/>
            <person name="Chowdhury L.M."/>
            <person name="Lal K."/>
            <person name="Jena J.K."/>
        </authorList>
    </citation>
    <scope>NUCLEOTIDE SEQUENCE [LARGE SCALE GENOMIC DNA]</scope>
    <source>
        <strain evidence="1">CM1030</strain>
        <tissue evidence="1">Blood</tissue>
    </source>
</reference>
<dbReference type="Proteomes" id="UP001529510">
    <property type="component" value="Unassembled WGS sequence"/>
</dbReference>
<evidence type="ECO:0000313" key="1">
    <source>
        <dbReference type="EMBL" id="KAL0185737.1"/>
    </source>
</evidence>
<feature type="non-terminal residue" evidence="1">
    <location>
        <position position="51"/>
    </location>
</feature>
<evidence type="ECO:0000313" key="2">
    <source>
        <dbReference type="Proteomes" id="UP001529510"/>
    </source>
</evidence>
<protein>
    <submittedName>
        <fullName evidence="1">Uncharacterized protein</fullName>
    </submittedName>
</protein>